<dbReference type="InterPro" id="IPR049349">
    <property type="entry name" value="DUF2264_N"/>
</dbReference>
<evidence type="ECO:0000313" key="3">
    <source>
        <dbReference type="EMBL" id="TKW54583.1"/>
    </source>
</evidence>
<evidence type="ECO:0000259" key="1">
    <source>
        <dbReference type="Pfam" id="PF10022"/>
    </source>
</evidence>
<dbReference type="EMBL" id="PJEX01000130">
    <property type="protein sequence ID" value="TKW54583.1"/>
    <property type="molecule type" value="Genomic_DNA"/>
</dbReference>
<name>A0A4U6XGG0_9PEZI</name>
<dbReference type="Proteomes" id="UP000310108">
    <property type="component" value="Unassembled WGS sequence"/>
</dbReference>
<dbReference type="Pfam" id="PF20938">
    <property type="entry name" value="DUF2264_C"/>
    <property type="match status" value="1"/>
</dbReference>
<evidence type="ECO:0008006" key="5">
    <source>
        <dbReference type="Google" id="ProtNLM"/>
    </source>
</evidence>
<accession>A0A4U6XGG0</accession>
<protein>
    <recommendedName>
        <fullName evidence="5">DUF2264 domain-containing protein</fullName>
    </recommendedName>
</protein>
<feature type="domain" description="DUF2264" evidence="2">
    <location>
        <begin position="413"/>
        <end position="739"/>
    </location>
</feature>
<dbReference type="AlphaFoldDB" id="A0A4U6XGG0"/>
<organism evidence="3 4">
    <name type="scientific">Colletotrichum tanaceti</name>
    <dbReference type="NCBI Taxonomy" id="1306861"/>
    <lineage>
        <taxon>Eukaryota</taxon>
        <taxon>Fungi</taxon>
        <taxon>Dikarya</taxon>
        <taxon>Ascomycota</taxon>
        <taxon>Pezizomycotina</taxon>
        <taxon>Sordariomycetes</taxon>
        <taxon>Hypocreomycetidae</taxon>
        <taxon>Glomerellales</taxon>
        <taxon>Glomerellaceae</taxon>
        <taxon>Colletotrichum</taxon>
        <taxon>Colletotrichum destructivum species complex</taxon>
    </lineage>
</organism>
<dbReference type="PIRSF" id="PIRSF014753">
    <property type="entry name" value="UCP014753"/>
    <property type="match status" value="1"/>
</dbReference>
<dbReference type="InterPro" id="IPR049237">
    <property type="entry name" value="DUF2264_C"/>
</dbReference>
<dbReference type="InterPro" id="IPR016624">
    <property type="entry name" value="UCP014753"/>
</dbReference>
<evidence type="ECO:0000259" key="2">
    <source>
        <dbReference type="Pfam" id="PF20938"/>
    </source>
</evidence>
<comment type="caution">
    <text evidence="3">The sequence shown here is derived from an EMBL/GenBank/DDBJ whole genome shotgun (WGS) entry which is preliminary data.</text>
</comment>
<dbReference type="Pfam" id="PF10022">
    <property type="entry name" value="DUF2264"/>
    <property type="match status" value="1"/>
</dbReference>
<reference evidence="3 4" key="1">
    <citation type="journal article" date="2019" name="PLoS ONE">
        <title>Comparative genome analysis indicates high evolutionary potential of pathogenicity genes in Colletotrichum tanaceti.</title>
        <authorList>
            <person name="Lelwala R.V."/>
            <person name="Korhonen P.K."/>
            <person name="Young N.D."/>
            <person name="Scott J.B."/>
            <person name="Ades P.A."/>
            <person name="Gasser R.B."/>
            <person name="Taylor P.W.J."/>
        </authorList>
    </citation>
    <scope>NUCLEOTIDE SEQUENCE [LARGE SCALE GENOMIC DNA]</scope>
    <source>
        <strain evidence="3">BRIP57314</strain>
    </source>
</reference>
<sequence>MPPLPGFSDNPFRSRADVVRAAAALLRPLERYKSPGKARIRLATGTAAGFDEVSAQLEGFARPLWAVADLLGEEGGVRVAEDDSSSSSSFLNLGSWAQGLVAGTDPESEEYWGDVGDIDQRMVEMESIAFALLVAPEQFLSACDEAAKGRLRGWLGGINGRAMPRSNWLWFRVLVNLASVRALGAAMAGEVRASMDRDLEVLDSFYLGQGWSSDGLWGDERKQADYYSGSFSIQFAQLLYVRFAVGDGERVERYRQQAREFALGFWRYFDVDGAAIPFGRSMTYRFAFAAFWAAAATAGVDLPPPVDDIGVVKGLLLRHLRWWARHPDMFNTDGTLSIGFAYPNMYLSEDYNSPQSVYWCLKSFVVLGLAEDHPFWASEEGAHPLLHLVDGGSSSPPSSSSSTPLGRVGVVWPPRQVVCGAPEHHFLLSAGQMTKKGFKAREAKYGKMAYSSAFAFSVPTGPLLAQMAPDSTLVASVDGGDTWSVRREPTGVRVETAEVVRGRRGGGGGGDGGGGAREETREVPALVSVWRPWGWLDLRVETALIPVAEDFPGWHVRVHRVEWEWDPEKGLPDGVVGGAQLVDGGFAIHSQTSKGTFLPKRDALEADGDGQCFIESDDGCLVLSEAGASGIADVAAVVVVVAEGGDPRGGGGGGGGDAVVDRGAWVLRPDPNTNLVSQRTFIPALNHQFGLDQPGAAAAAAGGKKVSSLWMASGVFAVGAAAGLGVDEVKSMWEKKPRVEIMAGAVSGTVSGTVSGPSFRVFES</sequence>
<evidence type="ECO:0000313" key="4">
    <source>
        <dbReference type="Proteomes" id="UP000310108"/>
    </source>
</evidence>
<dbReference type="PANTHER" id="PTHR35339">
    <property type="entry name" value="LINALOOL DEHYDRATASE_ISOMERASE DOMAIN-CONTAINING PROTEIN"/>
    <property type="match status" value="1"/>
</dbReference>
<keyword evidence="4" id="KW-1185">Reference proteome</keyword>
<feature type="domain" description="DUF2264" evidence="1">
    <location>
        <begin position="14"/>
        <end position="380"/>
    </location>
</feature>
<dbReference type="STRING" id="1306861.A0A4U6XGG0"/>
<proteinExistence type="predicted"/>
<gene>
    <name evidence="3" type="ORF">CTA1_8977</name>
</gene>
<dbReference type="PANTHER" id="PTHR35339:SF2">
    <property type="entry name" value="DUF2264 DOMAIN-CONTAINING PROTEIN-RELATED"/>
    <property type="match status" value="1"/>
</dbReference>